<comment type="caution">
    <text evidence="3">The sequence shown here is derived from an EMBL/GenBank/DDBJ whole genome shotgun (WGS) entry which is preliminary data.</text>
</comment>
<organism evidence="3 4">
    <name type="scientific">Durusdinium trenchii</name>
    <dbReference type="NCBI Taxonomy" id="1381693"/>
    <lineage>
        <taxon>Eukaryota</taxon>
        <taxon>Sar</taxon>
        <taxon>Alveolata</taxon>
        <taxon>Dinophyceae</taxon>
        <taxon>Suessiales</taxon>
        <taxon>Symbiodiniaceae</taxon>
        <taxon>Durusdinium</taxon>
    </lineage>
</organism>
<feature type="coiled-coil region" evidence="1">
    <location>
        <begin position="194"/>
        <end position="221"/>
    </location>
</feature>
<accession>A0ABP0HAJ8</accession>
<feature type="region of interest" description="Disordered" evidence="2">
    <location>
        <begin position="448"/>
        <end position="487"/>
    </location>
</feature>
<dbReference type="Proteomes" id="UP001642484">
    <property type="component" value="Unassembled WGS sequence"/>
</dbReference>
<dbReference type="GO" id="GO:0005840">
    <property type="term" value="C:ribosome"/>
    <property type="evidence" value="ECO:0007669"/>
    <property type="project" value="UniProtKB-KW"/>
</dbReference>
<evidence type="ECO:0008006" key="5">
    <source>
        <dbReference type="Google" id="ProtNLM"/>
    </source>
</evidence>
<dbReference type="EMBL" id="CAXAMN010000159">
    <property type="protein sequence ID" value="CAK8986723.1"/>
    <property type="molecule type" value="Genomic_DNA"/>
</dbReference>
<protein>
    <recommendedName>
        <fullName evidence="5">Cilia- and flagella-associated protein 157</fullName>
    </recommendedName>
</protein>
<gene>
    <name evidence="3" type="ORF">CCMP2556_LOCUS601</name>
</gene>
<keyword evidence="4" id="KW-1185">Reference proteome</keyword>
<evidence type="ECO:0000313" key="4">
    <source>
        <dbReference type="Proteomes" id="UP001642484"/>
    </source>
</evidence>
<evidence type="ECO:0000313" key="3">
    <source>
        <dbReference type="EMBL" id="CAK8986723.1"/>
    </source>
</evidence>
<keyword evidence="1" id="KW-0175">Coiled coil</keyword>
<reference evidence="3 4" key="1">
    <citation type="submission" date="2024-02" db="EMBL/GenBank/DDBJ databases">
        <authorList>
            <person name="Chen Y."/>
            <person name="Shah S."/>
            <person name="Dougan E. K."/>
            <person name="Thang M."/>
            <person name="Chan C."/>
        </authorList>
    </citation>
    <scope>NUCLEOTIDE SEQUENCE [LARGE SCALE GENOMIC DNA]</scope>
</reference>
<feature type="coiled-coil region" evidence="1">
    <location>
        <begin position="63"/>
        <end position="100"/>
    </location>
</feature>
<evidence type="ECO:0000256" key="1">
    <source>
        <dbReference type="SAM" id="Coils"/>
    </source>
</evidence>
<name>A0ABP0HAJ8_9DINO</name>
<sequence length="487" mass="55203">MGPDGTQPRAEAQAQAAHFERQVLNQKQEVQRLQMELDRYHHVMEERDFSGLDAKAAELSLVAAELRSSMVEVNRLEDELEKTRQQAKLQATELEELRTSQRDAFFTEQMLRQELARVKDEFSGKLTVGGAKDHSFELNKARHELLKSQVLVVDLQNQLRAARREPPAPSSPKALEIPQENQFQSELFEMKQSLSKQDNLVAELQTQITALRSQNSGLKQLAELREQRRLEAQDEILRLRGELLTIDRRTAVTTELERTTELATREAERLEEEVVVLQKRLEEQQRKFRDLVSSLGGEPSPDNVEVALRTKVLQLQKQFKDRGDLLRTVAKGLGAKEEVPETDLKPFFQSKARQAKSRTDQLSALAKLLGSSGELHESELADFVQSKVKDLHRQVKDRDELLSELSFVAADFLEDLGLADLDPPEDACAAARLVTGALLSVEDKASALRKAASSSTSQEKKDEKKEKSKDDEDDYEYEDDDDEVGTY</sequence>
<evidence type="ECO:0000256" key="2">
    <source>
        <dbReference type="SAM" id="MobiDB-lite"/>
    </source>
</evidence>
<proteinExistence type="predicted"/>
<feature type="compositionally biased region" description="Low complexity" evidence="2">
    <location>
        <begin position="448"/>
        <end position="457"/>
    </location>
</feature>
<feature type="compositionally biased region" description="Basic and acidic residues" evidence="2">
    <location>
        <begin position="458"/>
        <end position="470"/>
    </location>
</feature>
<feature type="coiled-coil region" evidence="1">
    <location>
        <begin position="253"/>
        <end position="287"/>
    </location>
</feature>
<feature type="coiled-coil region" evidence="1">
    <location>
        <begin position="9"/>
        <end position="36"/>
    </location>
</feature>
<feature type="compositionally biased region" description="Acidic residues" evidence="2">
    <location>
        <begin position="471"/>
        <end position="487"/>
    </location>
</feature>